<dbReference type="AlphaFoldDB" id="A0A1J1H1K9"/>
<dbReference type="OrthoDB" id="10045365at2759"/>
<dbReference type="InterPro" id="IPR000742">
    <property type="entry name" value="EGF"/>
</dbReference>
<evidence type="ECO:0000313" key="4">
    <source>
        <dbReference type="Proteomes" id="UP000220158"/>
    </source>
</evidence>
<feature type="region of interest" description="Disordered" evidence="1">
    <location>
        <begin position="59"/>
        <end position="320"/>
    </location>
</feature>
<keyword evidence="4" id="KW-1185">Reference proteome</keyword>
<gene>
    <name evidence="3" type="primary">MSP5</name>
    <name evidence="3" type="ORF">PRELSG_0415200</name>
</gene>
<dbReference type="EMBL" id="LN835299">
    <property type="protein sequence ID" value="CRG98802.1"/>
    <property type="molecule type" value="Genomic_DNA"/>
</dbReference>
<protein>
    <submittedName>
        <fullName evidence="3">Merozoite surface protein 5, putative</fullName>
    </submittedName>
</protein>
<organism evidence="3 4">
    <name type="scientific">Plasmodium relictum</name>
    <dbReference type="NCBI Taxonomy" id="85471"/>
    <lineage>
        <taxon>Eukaryota</taxon>
        <taxon>Sar</taxon>
        <taxon>Alveolata</taxon>
        <taxon>Apicomplexa</taxon>
        <taxon>Aconoidasida</taxon>
        <taxon>Haemosporida</taxon>
        <taxon>Plasmodiidae</taxon>
        <taxon>Plasmodium</taxon>
        <taxon>Plasmodium (Haemamoeba)</taxon>
    </lineage>
</organism>
<dbReference type="PROSITE" id="PS01186">
    <property type="entry name" value="EGF_2"/>
    <property type="match status" value="1"/>
</dbReference>
<dbReference type="RefSeq" id="XP_028531811.1">
    <property type="nucleotide sequence ID" value="XM_028680300.1"/>
</dbReference>
<feature type="compositionally biased region" description="Low complexity" evidence="1">
    <location>
        <begin position="72"/>
        <end position="87"/>
    </location>
</feature>
<evidence type="ECO:0000313" key="3">
    <source>
        <dbReference type="EMBL" id="CRG98802.1"/>
    </source>
</evidence>
<dbReference type="VEuPathDB" id="PlasmoDB:PRELSG_0415200"/>
<dbReference type="SUPFAM" id="SSF57196">
    <property type="entry name" value="EGF/Laminin"/>
    <property type="match status" value="1"/>
</dbReference>
<feature type="compositionally biased region" description="Polar residues" evidence="1">
    <location>
        <begin position="133"/>
        <end position="196"/>
    </location>
</feature>
<proteinExistence type="predicted"/>
<evidence type="ECO:0000256" key="1">
    <source>
        <dbReference type="SAM" id="MobiDB-lite"/>
    </source>
</evidence>
<feature type="compositionally biased region" description="Low complexity" evidence="1">
    <location>
        <begin position="105"/>
        <end position="130"/>
    </location>
</feature>
<evidence type="ECO:0000259" key="2">
    <source>
        <dbReference type="PROSITE" id="PS01186"/>
    </source>
</evidence>
<name>A0A1J1H1K9_PLARL</name>
<dbReference type="OMA" id="CADDQIC"/>
<reference evidence="3 4" key="1">
    <citation type="submission" date="2015-04" db="EMBL/GenBank/DDBJ databases">
        <authorList>
            <consortium name="Pathogen Informatics"/>
        </authorList>
    </citation>
    <scope>NUCLEOTIDE SEQUENCE [LARGE SCALE GENOMIC DNA]</scope>
    <source>
        <strain evidence="3 4">SGS1</strain>
    </source>
</reference>
<dbReference type="KEGG" id="prel:PRELSG_0415200"/>
<keyword evidence="3" id="KW-0477">Merozoite</keyword>
<dbReference type="GeneID" id="39734902"/>
<dbReference type="Proteomes" id="UP000220158">
    <property type="component" value="Chromosome 4"/>
</dbReference>
<accession>A0A1J1H1K9</accession>
<sequence length="415" mass="44895">MVIKQILLIFNCFIFFILNFKNYSNNSFSDLSRGSNDFIWKRFLNDTFIDVSGNDGISQNTNTGEASVQNNSDASHSDSTQSSQSATPATGKGDGATNQTQSGGTAAPETATTVTTPQPEQPQVQSTSVPADPQTTGVESTSISGQTHTQSTDSGSNGDQQSQVQEAQSTVASSASPDGTSPADATQASTKETGSDQVEETNTDDSKATTPSDKLEATTAEGSQQKEKVEDKNIIPDGTNTHQVEISKHVQSDDNIQGQEDSQKESSPEELPDLTSAHESDQIHTITGDNYDSEDLEESGHEQELDINNLSNRPTYHPEGEYHTLDIYNTQGRKLGKNRKDHQSIEDMDIRMKPCTHNNGGCGYDKICIMTSHNEVACICKEGYLVGNKCVTSSSSLNPFFSLVIFFTISLIMMN</sequence>
<feature type="compositionally biased region" description="Polar residues" evidence="1">
    <location>
        <begin position="59"/>
        <end position="71"/>
    </location>
</feature>
<feature type="domain" description="EGF-like" evidence="2">
    <location>
        <begin position="378"/>
        <end position="390"/>
    </location>
</feature>
<feature type="compositionally biased region" description="Basic and acidic residues" evidence="1">
    <location>
        <begin position="224"/>
        <end position="234"/>
    </location>
</feature>